<dbReference type="GO" id="GO:0006508">
    <property type="term" value="P:proteolysis"/>
    <property type="evidence" value="ECO:0007669"/>
    <property type="project" value="UniProtKB-KW"/>
</dbReference>
<evidence type="ECO:0000256" key="16">
    <source>
        <dbReference type="ARBA" id="ARBA00034000"/>
    </source>
</evidence>
<dbReference type="Gene3D" id="3.40.710.10">
    <property type="entry name" value="DD-peptidase/beta-lactamase superfamily"/>
    <property type="match status" value="1"/>
</dbReference>
<dbReference type="FunFam" id="1.10.3810.10:FF:000003">
    <property type="entry name" value="Penicillin-binding protein 1a"/>
    <property type="match status" value="1"/>
</dbReference>
<keyword evidence="13" id="KW-0472">Membrane</keyword>
<evidence type="ECO:0000256" key="4">
    <source>
        <dbReference type="ARBA" id="ARBA00022645"/>
    </source>
</evidence>
<comment type="subcellular location">
    <subcellularLocation>
        <location evidence="1">Cell membrane</location>
    </subcellularLocation>
</comment>
<evidence type="ECO:0000259" key="18">
    <source>
        <dbReference type="Pfam" id="PF00905"/>
    </source>
</evidence>
<dbReference type="GO" id="GO:0008658">
    <property type="term" value="F:penicillin binding"/>
    <property type="evidence" value="ECO:0007669"/>
    <property type="project" value="InterPro"/>
</dbReference>
<dbReference type="eggNOG" id="COG0744">
    <property type="taxonomic scope" value="Bacteria"/>
</dbReference>
<dbReference type="PANTHER" id="PTHR32282:SF11">
    <property type="entry name" value="PENICILLIN-BINDING PROTEIN 1B"/>
    <property type="match status" value="1"/>
</dbReference>
<dbReference type="PANTHER" id="PTHR32282">
    <property type="entry name" value="BINDING PROTEIN TRANSPEPTIDASE, PUTATIVE-RELATED"/>
    <property type="match status" value="1"/>
</dbReference>
<dbReference type="InterPro" id="IPR036950">
    <property type="entry name" value="PBP_transglycosylase"/>
</dbReference>
<keyword evidence="11" id="KW-0573">Peptidoglycan synthesis</keyword>
<organism evidence="20 22">
    <name type="scientific">Alkalihalobacillus alcalophilus ATCC 27647 = CGMCC 1.3604</name>
    <dbReference type="NCBI Taxonomy" id="1218173"/>
    <lineage>
        <taxon>Bacteria</taxon>
        <taxon>Bacillati</taxon>
        <taxon>Bacillota</taxon>
        <taxon>Bacilli</taxon>
        <taxon>Bacillales</taxon>
        <taxon>Bacillaceae</taxon>
        <taxon>Alkalihalobacillus</taxon>
    </lineage>
</organism>
<dbReference type="AlphaFoldDB" id="A0A094XBA3"/>
<dbReference type="InterPro" id="IPR001264">
    <property type="entry name" value="Glyco_trans_51"/>
</dbReference>
<reference evidence="20 22" key="1">
    <citation type="journal article" date="2014" name="Genome Announc.">
        <title>Draft Genome Sequence of Bacillus alcalophilus AV1934, a Classic Alkaliphile Isolated from Human Feces in 1934.</title>
        <authorList>
            <person name="Attie O."/>
            <person name="Jayaprakash A."/>
            <person name="Shah H."/>
            <person name="Paulsen I.T."/>
            <person name="Morino M."/>
            <person name="Takahashi Y."/>
            <person name="Narumi I."/>
            <person name="Sachidanandam R."/>
            <person name="Satoh K."/>
            <person name="Ito M."/>
            <person name="Krulwich T.A."/>
        </authorList>
    </citation>
    <scope>NUCLEOTIDE SEQUENCE [LARGE SCALE GENOMIC DNA]</scope>
    <source>
        <strain evidence="20 22">AV1934</strain>
    </source>
</reference>
<dbReference type="GO" id="GO:0009002">
    <property type="term" value="F:serine-type D-Ala-D-Ala carboxypeptidase activity"/>
    <property type="evidence" value="ECO:0007669"/>
    <property type="project" value="UniProtKB-EC"/>
</dbReference>
<keyword evidence="5" id="KW-0645">Protease</keyword>
<evidence type="ECO:0000256" key="1">
    <source>
        <dbReference type="ARBA" id="ARBA00004236"/>
    </source>
</evidence>
<comment type="pathway">
    <text evidence="2">Cell wall biogenesis; peptidoglycan biosynthesis.</text>
</comment>
<comment type="caution">
    <text evidence="20">The sequence shown here is derived from an EMBL/GenBank/DDBJ whole genome shotgun (WGS) entry which is preliminary data.</text>
</comment>
<keyword evidence="9" id="KW-0378">Hydrolase</keyword>
<reference evidence="21 23" key="2">
    <citation type="submission" date="2014-01" db="EMBL/GenBank/DDBJ databases">
        <title>Draft genome sequencing of Bacillus alcalophilus CGMCC 1.3604.</title>
        <authorList>
            <person name="Yang J."/>
            <person name="Diao L."/>
            <person name="Yang S."/>
        </authorList>
    </citation>
    <scope>NUCLEOTIDE SEQUENCE [LARGE SCALE GENOMIC DNA]</scope>
    <source>
        <strain evidence="21 23">CGMCC 1.3604</strain>
    </source>
</reference>
<dbReference type="InterPro" id="IPR001460">
    <property type="entry name" value="PCN-bd_Tpept"/>
</dbReference>
<dbReference type="GO" id="GO:0009252">
    <property type="term" value="P:peptidoglycan biosynthetic process"/>
    <property type="evidence" value="ECO:0007669"/>
    <property type="project" value="UniProtKB-KW"/>
</dbReference>
<dbReference type="Gene3D" id="1.10.3810.10">
    <property type="entry name" value="Biosynthetic peptidoglycan transglycosylase-like"/>
    <property type="match status" value="1"/>
</dbReference>
<evidence type="ECO:0000256" key="13">
    <source>
        <dbReference type="ARBA" id="ARBA00023136"/>
    </source>
</evidence>
<evidence type="ECO:0000256" key="9">
    <source>
        <dbReference type="ARBA" id="ARBA00022801"/>
    </source>
</evidence>
<keyword evidence="10" id="KW-0133">Cell shape</keyword>
<proteinExistence type="predicted"/>
<dbReference type="GO" id="GO:0071555">
    <property type="term" value="P:cell wall organization"/>
    <property type="evidence" value="ECO:0007669"/>
    <property type="project" value="UniProtKB-KW"/>
</dbReference>
<keyword evidence="22" id="KW-1185">Reference proteome</keyword>
<dbReference type="GO" id="GO:0008360">
    <property type="term" value="P:regulation of cell shape"/>
    <property type="evidence" value="ECO:0007669"/>
    <property type="project" value="UniProtKB-KW"/>
</dbReference>
<dbReference type="GO" id="GO:0008955">
    <property type="term" value="F:peptidoglycan glycosyltransferase activity"/>
    <property type="evidence" value="ECO:0007669"/>
    <property type="project" value="UniProtKB-EC"/>
</dbReference>
<keyword evidence="7" id="KW-0808">Transferase</keyword>
<evidence type="ECO:0000256" key="14">
    <source>
        <dbReference type="ARBA" id="ARBA00023268"/>
    </source>
</evidence>
<evidence type="ECO:0000256" key="2">
    <source>
        <dbReference type="ARBA" id="ARBA00004752"/>
    </source>
</evidence>
<name>A0A094XBA3_ALKAL</name>
<dbReference type="GO" id="GO:0030288">
    <property type="term" value="C:outer membrane-bounded periplasmic space"/>
    <property type="evidence" value="ECO:0007669"/>
    <property type="project" value="TreeGrafter"/>
</dbReference>
<evidence type="ECO:0000256" key="5">
    <source>
        <dbReference type="ARBA" id="ARBA00022670"/>
    </source>
</evidence>
<dbReference type="InterPro" id="IPR012338">
    <property type="entry name" value="Beta-lactam/transpept-like"/>
</dbReference>
<keyword evidence="12" id="KW-1133">Transmembrane helix</keyword>
<evidence type="ECO:0000259" key="19">
    <source>
        <dbReference type="Pfam" id="PF00912"/>
    </source>
</evidence>
<dbReference type="EMBL" id="JALP01000308">
    <property type="protein sequence ID" value="THG88788.1"/>
    <property type="molecule type" value="Genomic_DNA"/>
</dbReference>
<keyword evidence="15" id="KW-0961">Cell wall biogenesis/degradation</keyword>
<dbReference type="Proteomes" id="UP000297014">
    <property type="component" value="Unassembled WGS sequence"/>
</dbReference>
<feature type="domain" description="Penicillin-binding protein transpeptidase" evidence="18">
    <location>
        <begin position="347"/>
        <end position="589"/>
    </location>
</feature>
<protein>
    <submittedName>
        <fullName evidence="20 21">Penicillin-binding protein</fullName>
    </submittedName>
</protein>
<evidence type="ECO:0000256" key="11">
    <source>
        <dbReference type="ARBA" id="ARBA00022984"/>
    </source>
</evidence>
<dbReference type="SUPFAM" id="SSF53955">
    <property type="entry name" value="Lysozyme-like"/>
    <property type="match status" value="1"/>
</dbReference>
<evidence type="ECO:0000256" key="15">
    <source>
        <dbReference type="ARBA" id="ARBA00023316"/>
    </source>
</evidence>
<keyword evidence="14" id="KW-0511">Multifunctional enzyme</keyword>
<gene>
    <name evidence="21" type="ORF">AJ85_21495</name>
    <name evidence="20" type="ORF">BALCAV_0218365</name>
</gene>
<keyword evidence="4" id="KW-0121">Carboxypeptidase</keyword>
<dbReference type="EMBL" id="ALPT02000081">
    <property type="protein sequence ID" value="KGA96085.1"/>
    <property type="molecule type" value="Genomic_DNA"/>
</dbReference>
<evidence type="ECO:0000313" key="21">
    <source>
        <dbReference type="EMBL" id="THG88788.1"/>
    </source>
</evidence>
<keyword evidence="3" id="KW-1003">Cell membrane</keyword>
<dbReference type="SUPFAM" id="SSF56601">
    <property type="entry name" value="beta-lactamase/transpeptidase-like"/>
    <property type="match status" value="1"/>
</dbReference>
<evidence type="ECO:0000313" key="20">
    <source>
        <dbReference type="EMBL" id="KGA96085.1"/>
    </source>
</evidence>
<accession>A0A094XBA3</accession>
<keyword evidence="8" id="KW-0812">Transmembrane</keyword>
<evidence type="ECO:0000256" key="8">
    <source>
        <dbReference type="ARBA" id="ARBA00022692"/>
    </source>
</evidence>
<dbReference type="Pfam" id="PF00912">
    <property type="entry name" value="Transgly"/>
    <property type="match status" value="1"/>
</dbReference>
<sequence>MKMGTGWFMTFLMLAGLLFLLTETASELLAAKSLETVINERVNLTDIELTQNSYILEQHSQIISEIYSDENRIYLPYEAIPQTFIDAFIATEDHRFFEHQGYDLPSIFRAVSVNFKNNDIEEGASTITQQLVRNLYLSHDVSYERKFTEVLYASKMEKKYTKEEIIELYLNTIFFHNRVYGIESASQFYFSKSSDQLSLAEVAFLTAVPNNPSYYNPLNHSDRTHLRKDWVLEKMAEYGAVDAKQLEKAKQEEIVLNVKERIDLFPDYVTFVLDEFTDLIATNEGYLTQMEKAETEEGRQEISAQLNERVNEVMNQGIQIKTALDSNIQHKAIQAFETHLGQTDIQGAATVIDHQNDTILAITGGRNYQKFDFHRGFQSFRQPGSALKPLLVFAPYLEESGASLATTVNANNVCYVQNGRDYCPKNYGGGEYGHVTLTQAFQHSYNTPVIRLMDQIGINTAFSYLEPFSFEKVVEQDYQLASAIGGLTYGFSPLEMTRAYSSFAKKGSYTPARAIEFVTDLEGNRLYEWEKRETNVWSEETNEKMRALLAAVITSGTGQRAAFSTSYIGGKTGTTNNYYDLWFVGLTEDYTAGVWIGKDIGASLLNVNSRQPQISIWKDIVQP</sequence>
<evidence type="ECO:0000256" key="17">
    <source>
        <dbReference type="ARBA" id="ARBA00049902"/>
    </source>
</evidence>
<dbReference type="InterPro" id="IPR050396">
    <property type="entry name" value="Glycosyltr_51/Transpeptidase"/>
</dbReference>
<evidence type="ECO:0000256" key="12">
    <source>
        <dbReference type="ARBA" id="ARBA00022989"/>
    </source>
</evidence>
<dbReference type="GO" id="GO:0005886">
    <property type="term" value="C:plasma membrane"/>
    <property type="evidence" value="ECO:0007669"/>
    <property type="project" value="UniProtKB-SubCell"/>
</dbReference>
<keyword evidence="6" id="KW-0328">Glycosyltransferase</keyword>
<dbReference type="STRING" id="1218173.BALCAV_0218365"/>
<comment type="catalytic activity">
    <reaction evidence="16">
        <text>Preferential cleavage: (Ac)2-L-Lys-D-Ala-|-D-Ala. Also transpeptidation of peptidyl-alanyl moieties that are N-acyl substituents of D-alanine.</text>
        <dbReference type="EC" id="3.4.16.4"/>
    </reaction>
</comment>
<comment type="catalytic activity">
    <reaction evidence="17">
        <text>[GlcNAc-(1-&gt;4)-Mur2Ac(oyl-L-Ala-gamma-D-Glu-L-Lys-D-Ala-D-Ala)](n)-di-trans,octa-cis-undecaprenyl diphosphate + beta-D-GlcNAc-(1-&gt;4)-Mur2Ac(oyl-L-Ala-gamma-D-Glu-L-Lys-D-Ala-D-Ala)-di-trans,octa-cis-undecaprenyl diphosphate = [GlcNAc-(1-&gt;4)-Mur2Ac(oyl-L-Ala-gamma-D-Glu-L-Lys-D-Ala-D-Ala)](n+1)-di-trans,octa-cis-undecaprenyl diphosphate + di-trans,octa-cis-undecaprenyl diphosphate + H(+)</text>
        <dbReference type="Rhea" id="RHEA:23708"/>
        <dbReference type="Rhea" id="RHEA-COMP:9602"/>
        <dbReference type="Rhea" id="RHEA-COMP:9603"/>
        <dbReference type="ChEBI" id="CHEBI:15378"/>
        <dbReference type="ChEBI" id="CHEBI:58405"/>
        <dbReference type="ChEBI" id="CHEBI:60033"/>
        <dbReference type="ChEBI" id="CHEBI:78435"/>
        <dbReference type="EC" id="2.4.99.28"/>
    </reaction>
</comment>
<evidence type="ECO:0000313" key="23">
    <source>
        <dbReference type="Proteomes" id="UP000297014"/>
    </source>
</evidence>
<dbReference type="OrthoDB" id="9766909at2"/>
<dbReference type="RefSeq" id="WP_003324519.1">
    <property type="nucleotide sequence ID" value="NZ_ALPT02000081.1"/>
</dbReference>
<dbReference type="Pfam" id="PF00905">
    <property type="entry name" value="Transpeptidase"/>
    <property type="match status" value="1"/>
</dbReference>
<evidence type="ECO:0000256" key="7">
    <source>
        <dbReference type="ARBA" id="ARBA00022679"/>
    </source>
</evidence>
<evidence type="ECO:0000256" key="10">
    <source>
        <dbReference type="ARBA" id="ARBA00022960"/>
    </source>
</evidence>
<evidence type="ECO:0000313" key="22">
    <source>
        <dbReference type="Proteomes" id="UP000002754"/>
    </source>
</evidence>
<evidence type="ECO:0000256" key="3">
    <source>
        <dbReference type="ARBA" id="ARBA00022475"/>
    </source>
</evidence>
<dbReference type="Proteomes" id="UP000002754">
    <property type="component" value="Unassembled WGS sequence"/>
</dbReference>
<evidence type="ECO:0000256" key="6">
    <source>
        <dbReference type="ARBA" id="ARBA00022676"/>
    </source>
</evidence>
<feature type="domain" description="Glycosyl transferase family 51" evidence="19">
    <location>
        <begin position="61"/>
        <end position="235"/>
    </location>
</feature>
<dbReference type="InterPro" id="IPR023346">
    <property type="entry name" value="Lysozyme-like_dom_sf"/>
</dbReference>